<evidence type="ECO:0000256" key="2">
    <source>
        <dbReference type="ARBA" id="ARBA00022679"/>
    </source>
</evidence>
<gene>
    <name evidence="6" type="ORF">C7443_1167</name>
</gene>
<feature type="transmembrane region" description="Helical" evidence="4">
    <location>
        <begin position="43"/>
        <end position="63"/>
    </location>
</feature>
<evidence type="ECO:0000313" key="7">
    <source>
        <dbReference type="Proteomes" id="UP000246569"/>
    </source>
</evidence>
<sequence>MALADTQRWPPLLLAVLAQGLALLGVLLAQSLAIYLFAQPADFYVLLFVQGVTAAVIGVRLGLPRWWVPIQIAFLPLLVGALRLDLPPLLWLAGAALLLLLFRNTTVGRVPLFLSGPVAWRAVGEWLPSEGRFIDLGCGVGGLLLDLAKRFPQARIEGIESAPLPWLIARLRSVGRHNVEVRFADLWHQDLASYDLVFCFLSPQPMLALWLKARAEMQPGALFVSLEFDVPGEVPSASIALADGRTLRLWRIPATDADGAARASS</sequence>
<keyword evidence="3" id="KW-0949">S-adenosyl-L-methionine</keyword>
<dbReference type="PANTHER" id="PTHR13610">
    <property type="entry name" value="METHYLTRANSFERASE DOMAIN-CONTAINING PROTEIN"/>
    <property type="match status" value="1"/>
</dbReference>
<dbReference type="RefSeq" id="WP_110020458.1">
    <property type="nucleotide sequence ID" value="NZ_QGTJ01000016.1"/>
</dbReference>
<keyword evidence="4" id="KW-0812">Transmembrane</keyword>
<evidence type="ECO:0000313" key="6">
    <source>
        <dbReference type="EMBL" id="PWV58501.1"/>
    </source>
</evidence>
<evidence type="ECO:0000256" key="1">
    <source>
        <dbReference type="ARBA" id="ARBA00022603"/>
    </source>
</evidence>
<dbReference type="InterPro" id="IPR029063">
    <property type="entry name" value="SAM-dependent_MTases_sf"/>
</dbReference>
<keyword evidence="2" id="KW-0808">Transferase</keyword>
<dbReference type="AlphaFoldDB" id="A0A317MPS1"/>
<dbReference type="Pfam" id="PF13649">
    <property type="entry name" value="Methyltransf_25"/>
    <property type="match status" value="1"/>
</dbReference>
<dbReference type="InterPro" id="IPR026170">
    <property type="entry name" value="FAM173A/B"/>
</dbReference>
<reference evidence="6 7" key="1">
    <citation type="submission" date="2018-05" db="EMBL/GenBank/DDBJ databases">
        <title>Genomic Encyclopedia of Type Strains, Phase IV (KMG-IV): sequencing the most valuable type-strain genomes for metagenomic binning, comparative biology and taxonomic classification.</title>
        <authorList>
            <person name="Goeker M."/>
        </authorList>
    </citation>
    <scope>NUCLEOTIDE SEQUENCE [LARGE SCALE GENOMIC DNA]</scope>
    <source>
        <strain evidence="6 7">DSM 23606</strain>
    </source>
</reference>
<comment type="caution">
    <text evidence="6">The sequence shown here is derived from an EMBL/GenBank/DDBJ whole genome shotgun (WGS) entry which is preliminary data.</text>
</comment>
<organism evidence="6 7">
    <name type="scientific">Plasticicumulans acidivorans</name>
    <dbReference type="NCBI Taxonomy" id="886464"/>
    <lineage>
        <taxon>Bacteria</taxon>
        <taxon>Pseudomonadati</taxon>
        <taxon>Pseudomonadota</taxon>
        <taxon>Gammaproteobacteria</taxon>
        <taxon>Candidatus Competibacteraceae</taxon>
        <taxon>Plasticicumulans</taxon>
    </lineage>
</organism>
<name>A0A317MPS1_9GAMM</name>
<feature type="transmembrane region" description="Helical" evidence="4">
    <location>
        <begin position="12"/>
        <end position="37"/>
    </location>
</feature>
<dbReference type="GO" id="GO:0016279">
    <property type="term" value="F:protein-lysine N-methyltransferase activity"/>
    <property type="evidence" value="ECO:0007669"/>
    <property type="project" value="InterPro"/>
</dbReference>
<dbReference type="EMBL" id="QGTJ01000016">
    <property type="protein sequence ID" value="PWV58501.1"/>
    <property type="molecule type" value="Genomic_DNA"/>
</dbReference>
<evidence type="ECO:0000259" key="5">
    <source>
        <dbReference type="Pfam" id="PF13649"/>
    </source>
</evidence>
<dbReference type="InterPro" id="IPR041698">
    <property type="entry name" value="Methyltransf_25"/>
</dbReference>
<keyword evidence="7" id="KW-1185">Reference proteome</keyword>
<feature type="domain" description="Methyltransferase" evidence="5">
    <location>
        <begin position="134"/>
        <end position="201"/>
    </location>
</feature>
<keyword evidence="4" id="KW-0472">Membrane</keyword>
<evidence type="ECO:0000256" key="4">
    <source>
        <dbReference type="SAM" id="Phobius"/>
    </source>
</evidence>
<feature type="transmembrane region" description="Helical" evidence="4">
    <location>
        <begin position="75"/>
        <end position="102"/>
    </location>
</feature>
<dbReference type="GO" id="GO:0032259">
    <property type="term" value="P:methylation"/>
    <property type="evidence" value="ECO:0007669"/>
    <property type="project" value="UniProtKB-KW"/>
</dbReference>
<protein>
    <recommendedName>
        <fullName evidence="5">Methyltransferase domain-containing protein</fullName>
    </recommendedName>
</protein>
<keyword evidence="4" id="KW-1133">Transmembrane helix</keyword>
<dbReference type="Proteomes" id="UP000246569">
    <property type="component" value="Unassembled WGS sequence"/>
</dbReference>
<dbReference type="PANTHER" id="PTHR13610:SF9">
    <property type="entry name" value="FI06469P"/>
    <property type="match status" value="1"/>
</dbReference>
<proteinExistence type="predicted"/>
<evidence type="ECO:0000256" key="3">
    <source>
        <dbReference type="ARBA" id="ARBA00022691"/>
    </source>
</evidence>
<dbReference type="Gene3D" id="3.40.50.150">
    <property type="entry name" value="Vaccinia Virus protein VP39"/>
    <property type="match status" value="1"/>
</dbReference>
<dbReference type="SUPFAM" id="SSF53335">
    <property type="entry name" value="S-adenosyl-L-methionine-dependent methyltransferases"/>
    <property type="match status" value="1"/>
</dbReference>
<accession>A0A317MPS1</accession>
<keyword evidence="1" id="KW-0489">Methyltransferase</keyword>